<gene>
    <name evidence="9" type="ORF">Taro_006448</name>
</gene>
<evidence type="ECO:0000256" key="6">
    <source>
        <dbReference type="ARBA" id="ARBA00023242"/>
    </source>
</evidence>
<reference evidence="9" key="1">
    <citation type="submission" date="2017-07" db="EMBL/GenBank/DDBJ databases">
        <title>Taro Niue Genome Assembly and Annotation.</title>
        <authorList>
            <person name="Atibalentja N."/>
            <person name="Keating K."/>
            <person name="Fields C.J."/>
        </authorList>
    </citation>
    <scope>NUCLEOTIDE SEQUENCE</scope>
    <source>
        <strain evidence="9">Niue_2</strain>
        <tissue evidence="9">Leaf</tissue>
    </source>
</reference>
<dbReference type="SUPFAM" id="SSF47459">
    <property type="entry name" value="HLH, helix-loop-helix DNA-binding domain"/>
    <property type="match status" value="1"/>
</dbReference>
<keyword evidence="6" id="KW-0539">Nucleus</keyword>
<dbReference type="InterPro" id="IPR011598">
    <property type="entry name" value="bHLH_dom"/>
</dbReference>
<dbReference type="GO" id="GO:0000978">
    <property type="term" value="F:RNA polymerase II cis-regulatory region sequence-specific DNA binding"/>
    <property type="evidence" value="ECO:0007669"/>
    <property type="project" value="TreeGrafter"/>
</dbReference>
<sequence>MALEAVLFPQELFRYSMVGDHWCYGMAEVEEEGNGEAVMGGDQIGDGSFTSSGAEKSPERGWGEFDGLHGNWDPSCSSLPQGFELERDVNSSTREACADVDGAALPPAVVQAGGGRRKRQRTRRSRNREEVENQRMTHIAVERNRRRQMNEYLAALRSLMPPSYVQRGDQASIVGGAINFVKELEQLLQSLEVRKRTKQQQQPSSGAATDGGALSSPFAGFFTFPHYSLSASKSSTTTTASTSTSPPHCRPAMDGVPTMEEYASAAADVEVTMVESHASLKVLSRRRPRQLLGMVAGLQGLRLTTLHLNVTTVGDLVLYSFSLKVEDDCQLSSVNEISTAVHQMLASVPGDHSPSPCLQPTQHPCSSPAAMAIV</sequence>
<feature type="domain" description="BHLH" evidence="8">
    <location>
        <begin position="133"/>
        <end position="184"/>
    </location>
</feature>
<dbReference type="AlphaFoldDB" id="A0A843TVZ9"/>
<comment type="caution">
    <text evidence="9">The sequence shown here is derived from an EMBL/GenBank/DDBJ whole genome shotgun (WGS) entry which is preliminary data.</text>
</comment>
<dbReference type="SMART" id="SM00353">
    <property type="entry name" value="HLH"/>
    <property type="match status" value="1"/>
</dbReference>
<feature type="region of interest" description="Disordered" evidence="7">
    <location>
        <begin position="111"/>
        <end position="136"/>
    </location>
</feature>
<organism evidence="9 10">
    <name type="scientific">Colocasia esculenta</name>
    <name type="common">Wild taro</name>
    <name type="synonym">Arum esculentum</name>
    <dbReference type="NCBI Taxonomy" id="4460"/>
    <lineage>
        <taxon>Eukaryota</taxon>
        <taxon>Viridiplantae</taxon>
        <taxon>Streptophyta</taxon>
        <taxon>Embryophyta</taxon>
        <taxon>Tracheophyta</taxon>
        <taxon>Spermatophyta</taxon>
        <taxon>Magnoliopsida</taxon>
        <taxon>Liliopsida</taxon>
        <taxon>Araceae</taxon>
        <taxon>Aroideae</taxon>
        <taxon>Colocasieae</taxon>
        <taxon>Colocasia</taxon>
    </lineage>
</organism>
<evidence type="ECO:0000256" key="1">
    <source>
        <dbReference type="ARBA" id="ARBA00004123"/>
    </source>
</evidence>
<name>A0A843TVZ9_COLES</name>
<evidence type="ECO:0000256" key="4">
    <source>
        <dbReference type="ARBA" id="ARBA00023125"/>
    </source>
</evidence>
<dbReference type="CDD" id="cd11448">
    <property type="entry name" value="bHLH_AtFAMA_like"/>
    <property type="match status" value="1"/>
</dbReference>
<keyword evidence="5" id="KW-0804">Transcription</keyword>
<dbReference type="PROSITE" id="PS50888">
    <property type="entry name" value="BHLH"/>
    <property type="match status" value="1"/>
</dbReference>
<evidence type="ECO:0000256" key="5">
    <source>
        <dbReference type="ARBA" id="ARBA00023163"/>
    </source>
</evidence>
<evidence type="ECO:0000313" key="9">
    <source>
        <dbReference type="EMBL" id="MQL74077.1"/>
    </source>
</evidence>
<feature type="compositionally biased region" description="Low complexity" evidence="7">
    <location>
        <begin position="233"/>
        <end position="245"/>
    </location>
</feature>
<dbReference type="Gene3D" id="4.10.280.10">
    <property type="entry name" value="Helix-loop-helix DNA-binding domain"/>
    <property type="match status" value="1"/>
</dbReference>
<dbReference type="PANTHER" id="PTHR11969:SF54">
    <property type="entry name" value="MAD-LIKE PROTEIN 1"/>
    <property type="match status" value="1"/>
</dbReference>
<dbReference type="InterPro" id="IPR036638">
    <property type="entry name" value="HLH_DNA-bd_sf"/>
</dbReference>
<feature type="region of interest" description="Disordered" evidence="7">
    <location>
        <begin position="233"/>
        <end position="255"/>
    </location>
</feature>
<evidence type="ECO:0000256" key="3">
    <source>
        <dbReference type="ARBA" id="ARBA00023015"/>
    </source>
</evidence>
<dbReference type="Pfam" id="PF00010">
    <property type="entry name" value="HLH"/>
    <property type="match status" value="1"/>
</dbReference>
<proteinExistence type="inferred from homology"/>
<dbReference type="EMBL" id="NMUH01000191">
    <property type="protein sequence ID" value="MQL74077.1"/>
    <property type="molecule type" value="Genomic_DNA"/>
</dbReference>
<evidence type="ECO:0000256" key="7">
    <source>
        <dbReference type="SAM" id="MobiDB-lite"/>
    </source>
</evidence>
<dbReference type="GO" id="GO:0000981">
    <property type="term" value="F:DNA-binding transcription factor activity, RNA polymerase II-specific"/>
    <property type="evidence" value="ECO:0007669"/>
    <property type="project" value="TreeGrafter"/>
</dbReference>
<evidence type="ECO:0000259" key="8">
    <source>
        <dbReference type="PROSITE" id="PS50888"/>
    </source>
</evidence>
<dbReference type="GO" id="GO:0046983">
    <property type="term" value="F:protein dimerization activity"/>
    <property type="evidence" value="ECO:0007669"/>
    <property type="project" value="InterPro"/>
</dbReference>
<feature type="compositionally biased region" description="Basic and acidic residues" evidence="7">
    <location>
        <begin position="127"/>
        <end position="136"/>
    </location>
</feature>
<protein>
    <recommendedName>
        <fullName evidence="8">BHLH domain-containing protein</fullName>
    </recommendedName>
</protein>
<accession>A0A843TVZ9</accession>
<keyword evidence="3" id="KW-0805">Transcription regulation</keyword>
<dbReference type="GO" id="GO:0005634">
    <property type="term" value="C:nucleus"/>
    <property type="evidence" value="ECO:0007669"/>
    <property type="project" value="UniProtKB-SubCell"/>
</dbReference>
<comment type="subcellular location">
    <subcellularLocation>
        <location evidence="1">Nucleus</location>
    </subcellularLocation>
</comment>
<evidence type="ECO:0000256" key="2">
    <source>
        <dbReference type="ARBA" id="ARBA00005510"/>
    </source>
</evidence>
<dbReference type="OrthoDB" id="684567at2759"/>
<dbReference type="PANTHER" id="PTHR11969">
    <property type="entry name" value="MAX DIMERIZATION, MAD"/>
    <property type="match status" value="1"/>
</dbReference>
<dbReference type="SMR" id="A0A843TVZ9"/>
<comment type="similarity">
    <text evidence="2">Belongs to the bHLH protein family.</text>
</comment>
<keyword evidence="4" id="KW-0238">DNA-binding</keyword>
<evidence type="ECO:0000313" key="10">
    <source>
        <dbReference type="Proteomes" id="UP000652761"/>
    </source>
</evidence>
<dbReference type="Proteomes" id="UP000652761">
    <property type="component" value="Unassembled WGS sequence"/>
</dbReference>
<keyword evidence="10" id="KW-1185">Reference proteome</keyword>
<feature type="compositionally biased region" description="Basic residues" evidence="7">
    <location>
        <begin position="115"/>
        <end position="126"/>
    </location>
</feature>